<protein>
    <submittedName>
        <fullName evidence="2">Uncharacterized protein</fullName>
    </submittedName>
</protein>
<accession>A0A433TDN8</accession>
<reference evidence="2 3" key="1">
    <citation type="submission" date="2019-01" db="EMBL/GenBank/DDBJ databases">
        <title>A draft genome assembly of the solar-powered sea slug Elysia chlorotica.</title>
        <authorList>
            <person name="Cai H."/>
            <person name="Li Q."/>
            <person name="Fang X."/>
            <person name="Li J."/>
            <person name="Curtis N.E."/>
            <person name="Altenburger A."/>
            <person name="Shibata T."/>
            <person name="Feng M."/>
            <person name="Maeda T."/>
            <person name="Schwartz J.A."/>
            <person name="Shigenobu S."/>
            <person name="Lundholm N."/>
            <person name="Nishiyama T."/>
            <person name="Yang H."/>
            <person name="Hasebe M."/>
            <person name="Li S."/>
            <person name="Pierce S.K."/>
            <person name="Wang J."/>
        </authorList>
    </citation>
    <scope>NUCLEOTIDE SEQUENCE [LARGE SCALE GENOMIC DNA]</scope>
    <source>
        <strain evidence="2">EC2010</strain>
        <tissue evidence="2">Whole organism of an adult</tissue>
    </source>
</reference>
<organism evidence="2 3">
    <name type="scientific">Elysia chlorotica</name>
    <name type="common">Eastern emerald elysia</name>
    <name type="synonym">Sea slug</name>
    <dbReference type="NCBI Taxonomy" id="188477"/>
    <lineage>
        <taxon>Eukaryota</taxon>
        <taxon>Metazoa</taxon>
        <taxon>Spiralia</taxon>
        <taxon>Lophotrochozoa</taxon>
        <taxon>Mollusca</taxon>
        <taxon>Gastropoda</taxon>
        <taxon>Heterobranchia</taxon>
        <taxon>Euthyneura</taxon>
        <taxon>Panpulmonata</taxon>
        <taxon>Sacoglossa</taxon>
        <taxon>Placobranchoidea</taxon>
        <taxon>Plakobranchidae</taxon>
        <taxon>Elysia</taxon>
    </lineage>
</organism>
<dbReference type="EMBL" id="RQTK01000444">
    <property type="protein sequence ID" value="RUS79564.1"/>
    <property type="molecule type" value="Genomic_DNA"/>
</dbReference>
<name>A0A433TDN8_ELYCH</name>
<dbReference type="Proteomes" id="UP000271974">
    <property type="component" value="Unassembled WGS sequence"/>
</dbReference>
<evidence type="ECO:0000313" key="2">
    <source>
        <dbReference type="EMBL" id="RUS79564.1"/>
    </source>
</evidence>
<feature type="region of interest" description="Disordered" evidence="1">
    <location>
        <begin position="98"/>
        <end position="145"/>
    </location>
</feature>
<dbReference type="AlphaFoldDB" id="A0A433TDN8"/>
<feature type="compositionally biased region" description="Polar residues" evidence="1">
    <location>
        <begin position="98"/>
        <end position="109"/>
    </location>
</feature>
<evidence type="ECO:0000313" key="3">
    <source>
        <dbReference type="Proteomes" id="UP000271974"/>
    </source>
</evidence>
<evidence type="ECO:0000256" key="1">
    <source>
        <dbReference type="SAM" id="MobiDB-lite"/>
    </source>
</evidence>
<feature type="compositionally biased region" description="Polar residues" evidence="1">
    <location>
        <begin position="136"/>
        <end position="145"/>
    </location>
</feature>
<comment type="caution">
    <text evidence="2">The sequence shown here is derived from an EMBL/GenBank/DDBJ whole genome shotgun (WGS) entry which is preliminary data.</text>
</comment>
<keyword evidence="3" id="KW-1185">Reference proteome</keyword>
<feature type="compositionally biased region" description="Polar residues" evidence="1">
    <location>
        <begin position="118"/>
        <end position="128"/>
    </location>
</feature>
<gene>
    <name evidence="2" type="ORF">EGW08_012694</name>
</gene>
<proteinExistence type="predicted"/>
<sequence length="145" mass="15717">MKRIDIEEIGVEVLTRPQPSGQSKVAQQITAREAQLFDSLLSSNPPQPSGQSKVAQQITAREAQLFDSLLSSNPPQPSGQSKVAQQITAREAQLFDSLLSSNPPQTSANERPYRDTDTISTAQLNSVKSGKDDQGQSEQTQSPLL</sequence>